<dbReference type="SUPFAM" id="SSF51445">
    <property type="entry name" value="(Trans)glycosidases"/>
    <property type="match status" value="1"/>
</dbReference>
<dbReference type="EMBL" id="FQVH01000063">
    <property type="protein sequence ID" value="SHF90184.1"/>
    <property type="molecule type" value="Genomic_DNA"/>
</dbReference>
<dbReference type="Gene3D" id="2.60.40.1180">
    <property type="entry name" value="Golgi alpha-mannosidase II"/>
    <property type="match status" value="1"/>
</dbReference>
<evidence type="ECO:0000256" key="5">
    <source>
        <dbReference type="ARBA" id="ARBA00022801"/>
    </source>
</evidence>
<dbReference type="InterPro" id="IPR013780">
    <property type="entry name" value="Glyco_hydro_b"/>
</dbReference>
<evidence type="ECO:0000313" key="9">
    <source>
        <dbReference type="EMBL" id="SHF90184.1"/>
    </source>
</evidence>
<keyword evidence="10" id="KW-1185">Reference proteome</keyword>
<evidence type="ECO:0000259" key="7">
    <source>
        <dbReference type="Pfam" id="PF01120"/>
    </source>
</evidence>
<proteinExistence type="inferred from homology"/>
<dbReference type="GO" id="GO:0004560">
    <property type="term" value="F:alpha-L-fucosidase activity"/>
    <property type="evidence" value="ECO:0007669"/>
    <property type="project" value="InterPro"/>
</dbReference>
<dbReference type="InterPro" id="IPR031919">
    <property type="entry name" value="Fucosidase_C"/>
</dbReference>
<keyword evidence="5" id="KW-0378">Hydrolase</keyword>
<dbReference type="InterPro" id="IPR016286">
    <property type="entry name" value="FUC_metazoa-typ"/>
</dbReference>
<evidence type="ECO:0000256" key="6">
    <source>
        <dbReference type="ARBA" id="ARBA00023295"/>
    </source>
</evidence>
<dbReference type="Pfam" id="PF16757">
    <property type="entry name" value="Fucosidase_C"/>
    <property type="match status" value="1"/>
</dbReference>
<dbReference type="Gene3D" id="3.20.20.80">
    <property type="entry name" value="Glycosidases"/>
    <property type="match status" value="1"/>
</dbReference>
<sequence length="431" mass="49699">FGNEWYPRNMYQQGTPEFEHHVKTYGPQSQFGYKDFIPMFKAEKFDPKAWADLFEKSGARYVVPVAEHHDGFQMYDSALSRWNAANMGPKRDIIGELATAVREKGLVFGLSSHRAEHWWFFDGGMKFDSDVKDPRYKDFYGPAMPAPKDLGSVEDSPPDEEFLEDWLLRACELVDKYQPQIVWFDWWIQNLAFKPYLRKFAAYYYNRAAEWNKEVAINYKNNAFEEGTAVFDIERGQLSDIRPRFWQTDTSVSKNSWGYIKNHDYKTPNDIICDLVDIVSKNGSLLLNIGPKPDGTIPEPEQEILMEIGGWLKVNGEAIYGTRPWKIFGEGPTKVAEGAFTDTHRSAFTSEDIRFTTKGDTLYAIVLKWPENGRITIKTLGTNSQFALPHIDKVELIGYDVPLQWTRDEQALIIDVTGCEPKEYPAAFRIR</sequence>
<comment type="similarity">
    <text evidence="2">Belongs to the glycosyl hydrolase 29 family.</text>
</comment>
<evidence type="ECO:0000256" key="3">
    <source>
        <dbReference type="ARBA" id="ARBA00012662"/>
    </source>
</evidence>
<feature type="non-terminal residue" evidence="9">
    <location>
        <position position="1"/>
    </location>
</feature>
<dbReference type="AlphaFoldDB" id="A0A1M5FFA7"/>
<evidence type="ECO:0000256" key="2">
    <source>
        <dbReference type="ARBA" id="ARBA00007951"/>
    </source>
</evidence>
<dbReference type="SMART" id="SM00812">
    <property type="entry name" value="Alpha_L_fucos"/>
    <property type="match status" value="1"/>
</dbReference>
<accession>A0A1M5FFA7</accession>
<keyword evidence="6" id="KW-0326">Glycosidase</keyword>
<dbReference type="Proteomes" id="UP000184088">
    <property type="component" value="Unassembled WGS sequence"/>
</dbReference>
<dbReference type="InterPro" id="IPR017853">
    <property type="entry name" value="GH"/>
</dbReference>
<comment type="function">
    <text evidence="1">Alpha-L-fucosidase is responsible for hydrolyzing the alpha-1,6-linked fucose joined to the reducing-end N-acetylglucosamine of the carbohydrate moieties of glycoproteins.</text>
</comment>
<evidence type="ECO:0000256" key="4">
    <source>
        <dbReference type="ARBA" id="ARBA00022729"/>
    </source>
</evidence>
<dbReference type="OrthoDB" id="107551at2"/>
<name>A0A1M5FFA7_9THEO</name>
<dbReference type="InterPro" id="IPR057739">
    <property type="entry name" value="Glyco_hydro_29_N"/>
</dbReference>
<feature type="domain" description="Glycoside hydrolase family 29 N-terminal" evidence="7">
    <location>
        <begin position="3"/>
        <end position="317"/>
    </location>
</feature>
<feature type="domain" description="Alpha-L-fucosidase C-terminal" evidence="8">
    <location>
        <begin position="349"/>
        <end position="426"/>
    </location>
</feature>
<dbReference type="STRING" id="1121256.SAMN02746089_02744"/>
<dbReference type="PIRSF" id="PIRSF001092">
    <property type="entry name" value="Alpha-L-fucosidase"/>
    <property type="match status" value="1"/>
</dbReference>
<dbReference type="GO" id="GO:0005764">
    <property type="term" value="C:lysosome"/>
    <property type="evidence" value="ECO:0007669"/>
    <property type="project" value="TreeGrafter"/>
</dbReference>
<evidence type="ECO:0000256" key="1">
    <source>
        <dbReference type="ARBA" id="ARBA00004071"/>
    </source>
</evidence>
<dbReference type="Pfam" id="PF01120">
    <property type="entry name" value="Alpha_L_fucos"/>
    <property type="match status" value="1"/>
</dbReference>
<dbReference type="FunFam" id="3.20.20.80:FF:000158">
    <property type="entry name" value="Exported alpha-L-fucosidase"/>
    <property type="match status" value="1"/>
</dbReference>
<evidence type="ECO:0000259" key="8">
    <source>
        <dbReference type="Pfam" id="PF16757"/>
    </source>
</evidence>
<dbReference type="PANTHER" id="PTHR10030">
    <property type="entry name" value="ALPHA-L-FUCOSIDASE"/>
    <property type="match status" value="1"/>
</dbReference>
<evidence type="ECO:0000313" key="10">
    <source>
        <dbReference type="Proteomes" id="UP000184088"/>
    </source>
</evidence>
<gene>
    <name evidence="9" type="ORF">SAMN02746089_02744</name>
</gene>
<dbReference type="GO" id="GO:0016139">
    <property type="term" value="P:glycoside catabolic process"/>
    <property type="evidence" value="ECO:0007669"/>
    <property type="project" value="TreeGrafter"/>
</dbReference>
<protein>
    <recommendedName>
        <fullName evidence="3">alpha-L-fucosidase</fullName>
        <ecNumber evidence="3">3.2.1.51</ecNumber>
    </recommendedName>
</protein>
<dbReference type="PRINTS" id="PR00741">
    <property type="entry name" value="GLHYDRLASE29"/>
</dbReference>
<organism evidence="9 10">
    <name type="scientific">Caldanaerobius fijiensis DSM 17918</name>
    <dbReference type="NCBI Taxonomy" id="1121256"/>
    <lineage>
        <taxon>Bacteria</taxon>
        <taxon>Bacillati</taxon>
        <taxon>Bacillota</taxon>
        <taxon>Clostridia</taxon>
        <taxon>Thermoanaerobacterales</taxon>
        <taxon>Thermoanaerobacteraceae</taxon>
        <taxon>Caldanaerobius</taxon>
    </lineage>
</organism>
<keyword evidence="4" id="KW-0732">Signal</keyword>
<dbReference type="InterPro" id="IPR000933">
    <property type="entry name" value="Glyco_hydro_29"/>
</dbReference>
<dbReference type="RefSeq" id="WP_073346577.1">
    <property type="nucleotide sequence ID" value="NZ_FQVH01000063.1"/>
</dbReference>
<dbReference type="PANTHER" id="PTHR10030:SF37">
    <property type="entry name" value="ALPHA-L-FUCOSIDASE-RELATED"/>
    <property type="match status" value="1"/>
</dbReference>
<dbReference type="EC" id="3.2.1.51" evidence="3"/>
<reference evidence="9 10" key="1">
    <citation type="submission" date="2016-11" db="EMBL/GenBank/DDBJ databases">
        <authorList>
            <person name="Jaros S."/>
            <person name="Januszkiewicz K."/>
            <person name="Wedrychowicz H."/>
        </authorList>
    </citation>
    <scope>NUCLEOTIDE SEQUENCE [LARGE SCALE GENOMIC DNA]</scope>
    <source>
        <strain evidence="9 10">DSM 17918</strain>
    </source>
</reference>
<dbReference type="GO" id="GO:0006004">
    <property type="term" value="P:fucose metabolic process"/>
    <property type="evidence" value="ECO:0007669"/>
    <property type="project" value="InterPro"/>
</dbReference>